<comment type="caution">
    <text evidence="2">The sequence shown here is derived from an EMBL/GenBank/DDBJ whole genome shotgun (WGS) entry which is preliminary data.</text>
</comment>
<dbReference type="RefSeq" id="WP_102183412.1">
    <property type="nucleotide sequence ID" value="NZ_NMQE01000820.1"/>
</dbReference>
<evidence type="ECO:0000313" key="3">
    <source>
        <dbReference type="Proteomes" id="UP000235081"/>
    </source>
</evidence>
<evidence type="ECO:0000313" key="2">
    <source>
        <dbReference type="EMBL" id="PMB17378.1"/>
    </source>
</evidence>
<dbReference type="Gene3D" id="1.10.1330.10">
    <property type="entry name" value="Dockerin domain"/>
    <property type="match status" value="1"/>
</dbReference>
<protein>
    <recommendedName>
        <fullName evidence="4">Dockerin domain-containing protein</fullName>
    </recommendedName>
</protein>
<evidence type="ECO:0000256" key="1">
    <source>
        <dbReference type="SAM" id="SignalP"/>
    </source>
</evidence>
<gene>
    <name evidence="2" type="ORF">CEN46_23700</name>
</gene>
<dbReference type="InterPro" id="IPR036439">
    <property type="entry name" value="Dockerin_dom_sf"/>
</dbReference>
<dbReference type="EMBL" id="NMQE01000820">
    <property type="protein sequence ID" value="PMB17378.1"/>
    <property type="molecule type" value="Genomic_DNA"/>
</dbReference>
<name>A0A2N6L661_9CYAN</name>
<dbReference type="InterPro" id="IPR015943">
    <property type="entry name" value="WD40/YVTN_repeat-like_dom_sf"/>
</dbReference>
<dbReference type="GO" id="GO:0000272">
    <property type="term" value="P:polysaccharide catabolic process"/>
    <property type="evidence" value="ECO:0007669"/>
    <property type="project" value="InterPro"/>
</dbReference>
<dbReference type="Gene3D" id="2.130.10.10">
    <property type="entry name" value="YVTN repeat-like/Quinoprotein amine dehydrogenase"/>
    <property type="match status" value="1"/>
</dbReference>
<feature type="chain" id="PRO_5014691832" description="Dockerin domain-containing protein" evidence="1">
    <location>
        <begin position="23"/>
        <end position="376"/>
    </location>
</feature>
<organism evidence="2 3">
    <name type="scientific">Fischerella thermalis CCMEE 5318</name>
    <dbReference type="NCBI Taxonomy" id="2019666"/>
    <lineage>
        <taxon>Bacteria</taxon>
        <taxon>Bacillati</taxon>
        <taxon>Cyanobacteriota</taxon>
        <taxon>Cyanophyceae</taxon>
        <taxon>Nostocales</taxon>
        <taxon>Hapalosiphonaceae</taxon>
        <taxon>Fischerella</taxon>
    </lineage>
</organism>
<keyword evidence="1" id="KW-0732">Signal</keyword>
<dbReference type="SUPFAM" id="SSF63829">
    <property type="entry name" value="Calcium-dependent phosphotriesterase"/>
    <property type="match status" value="1"/>
</dbReference>
<evidence type="ECO:0008006" key="4">
    <source>
        <dbReference type="Google" id="ProtNLM"/>
    </source>
</evidence>
<proteinExistence type="predicted"/>
<feature type="signal peptide" evidence="1">
    <location>
        <begin position="1"/>
        <end position="22"/>
    </location>
</feature>
<reference evidence="2 3" key="1">
    <citation type="submission" date="2017-07" db="EMBL/GenBank/DDBJ databases">
        <title>Genomes of Fischerella (Mastigocladus) sp. strains.</title>
        <authorList>
            <person name="Miller S.R."/>
        </authorList>
    </citation>
    <scope>NUCLEOTIDE SEQUENCE [LARGE SCALE GENOMIC DNA]</scope>
    <source>
        <strain evidence="2 3">CCMEE 5318</strain>
    </source>
</reference>
<dbReference type="PROSITE" id="PS00018">
    <property type="entry name" value="EF_HAND_1"/>
    <property type="match status" value="1"/>
</dbReference>
<accession>A0A2N6L661</accession>
<dbReference type="Proteomes" id="UP000235081">
    <property type="component" value="Unassembled WGS sequence"/>
</dbReference>
<dbReference type="InterPro" id="IPR018247">
    <property type="entry name" value="EF_Hand_1_Ca_BS"/>
</dbReference>
<sequence>MRGVRLILGCASFALAISSLFAQYDVLLGDRDLQRGVLRFDPSSSNTTVFGGCAVSSGSRFYYGMDFDPATGYLWVCNTLQSRIDGLDANGNCVGSITTASLPTGLAVHPNGRYAYVTTSSNTIYCYDLSTGTLQFQVSGFSASGCYGLAFSSRAEFLYVCDFYGGKLYQFAVDNTQTPPALRLANSVQFSQRRDYTVNPYDVAVRTSYGGRAPIDYIYVTLTTGFYGPYSEVAAGQFAYDTPGFLPEPTTFAVHPNIGSRNVSFFGIEIAPDGLLWVSEYNPGGLFTVNSSGTVTQRANYGSNKLGVGIAIYQPRCVQHRGDVDNNGCVDDADLLAVLFAFGQSGSNLGRVDINCDSVVDDADLLIVLFNFGAGC</sequence>
<dbReference type="AlphaFoldDB" id="A0A2N6L661"/>